<dbReference type="Pfam" id="PF11490">
    <property type="entry name" value="DNA_pol3_a_NII"/>
    <property type="match status" value="1"/>
</dbReference>
<dbReference type="InterPro" id="IPR006308">
    <property type="entry name" value="Pol_III_a_PolC-type_gram_pos"/>
</dbReference>
<dbReference type="Gene3D" id="6.10.140.1510">
    <property type="match status" value="1"/>
</dbReference>
<dbReference type="PANTHER" id="PTHR32294:SF5">
    <property type="entry name" value="DNA POLYMERASE III POLC-TYPE"/>
    <property type="match status" value="1"/>
</dbReference>
<dbReference type="SUPFAM" id="SSF53098">
    <property type="entry name" value="Ribonuclease H-like"/>
    <property type="match status" value="1"/>
</dbReference>
<dbReference type="GO" id="GO:0005737">
    <property type="term" value="C:cytoplasm"/>
    <property type="evidence" value="ECO:0007669"/>
    <property type="project" value="UniProtKB-SubCell"/>
</dbReference>
<keyword evidence="8 11" id="KW-0269">Exonuclease</keyword>
<organism evidence="15 16">
    <name type="scientific">Clostridium butyricum</name>
    <dbReference type="NCBI Taxonomy" id="1492"/>
    <lineage>
        <taxon>Bacteria</taxon>
        <taxon>Bacillati</taxon>
        <taxon>Bacillota</taxon>
        <taxon>Clostridia</taxon>
        <taxon>Eubacteriales</taxon>
        <taxon>Clostridiaceae</taxon>
        <taxon>Clostridium</taxon>
    </lineage>
</organism>
<dbReference type="InterPro" id="IPR012337">
    <property type="entry name" value="RNaseH-like_sf"/>
</dbReference>
<dbReference type="InterPro" id="IPR011708">
    <property type="entry name" value="DNA_pol3_alpha_NTPase_dom"/>
</dbReference>
<dbReference type="CDD" id="cd04484">
    <property type="entry name" value="polC_OBF"/>
    <property type="match status" value="1"/>
</dbReference>
<dbReference type="Pfam" id="PF00929">
    <property type="entry name" value="RNase_T"/>
    <property type="match status" value="1"/>
</dbReference>
<dbReference type="FunFam" id="3.30.420.10:FF:000045">
    <property type="entry name" value="3'-5' exonuclease DinG"/>
    <property type="match status" value="1"/>
</dbReference>
<evidence type="ECO:0000256" key="9">
    <source>
        <dbReference type="ARBA" id="ARBA00022932"/>
    </source>
</evidence>
<dbReference type="RefSeq" id="WP_104675692.1">
    <property type="nucleotide sequence ID" value="NZ_CAVLFH010000002.1"/>
</dbReference>
<dbReference type="GO" id="GO:0006261">
    <property type="term" value="P:DNA-templated DNA replication"/>
    <property type="evidence" value="ECO:0007669"/>
    <property type="project" value="UniProtKB-UniRule"/>
</dbReference>
<evidence type="ECO:0000256" key="8">
    <source>
        <dbReference type="ARBA" id="ARBA00022839"/>
    </source>
</evidence>
<keyword evidence="3 11" id="KW-0808">Transferase</keyword>
<evidence type="ECO:0000256" key="4">
    <source>
        <dbReference type="ARBA" id="ARBA00022695"/>
    </source>
</evidence>
<dbReference type="Pfam" id="PF14579">
    <property type="entry name" value="HHH_6"/>
    <property type="match status" value="1"/>
</dbReference>
<keyword evidence="9 11" id="KW-0239">DNA-directed DNA polymerase</keyword>
<dbReference type="NCBIfam" id="TIGR01405">
    <property type="entry name" value="polC_Gram_pos"/>
    <property type="match status" value="1"/>
</dbReference>
<dbReference type="InterPro" id="IPR024754">
    <property type="entry name" value="DNA_PolC-like_N_II"/>
</dbReference>
<dbReference type="GO" id="GO:0008408">
    <property type="term" value="F:3'-5' exonuclease activity"/>
    <property type="evidence" value="ECO:0007669"/>
    <property type="project" value="UniProtKB-UniRule"/>
</dbReference>
<sequence>MKKINEVFSDYKSEGSINTAIVEKIKLKKKSKILEIEVSSDKYIEINEIEGLNNFIKERFFLNESRIIINYSEEVHISPIENEMDNILYTLSNRHPYLKAVINNCDYEIKENEINFCFNMSVSHMLKNLKYDSEIQKAIKDIYGKNYRINFCDNVSSEEQNKLNEDKKKEEMIRFQKEIKVSSGSFETSGNSSKEKKSESNKNSDGQGTFNKGFYQANGGESKSEGKSNKKNNPFLILGRSSNIKENIVKIIDITPYEGTVAIEGEISNIETKELRSGKILVSFDLYDGSSSMCCKSFLKPEQSDEVISKLKKAKGVRLCGNSGYSKFSGEIEIIANIIVETNGIKRAKRVDNSEVKRVELHMHTKMSQMDAMSSAGDLIKRAMSWGMKSIAITDHGVVQAFPEAHKLLGRDNPDMKIIYGVEAYLAPDKKPSVKNIKGQSIDDIYCVLDLETTGFSPKLEKITEIGIMKVKDGKVIDKFSTFVNPEKPIPPRVVEVTNITDDMVRNAETIDKVFPKMLEFIEGSILVAHNAEFDIGFLRHYAKVLGHDFDFTYLDTLSLAQDLFPQYKSYKLGRIAKNLGIKVEVAHRALDDVDTTVKVFNVMIDMLKERGAKTLSDIETYACDEESKKVQYKKLRTHHAIILAKDYTGLKNLYKLVSYSHLDYFYKKPRILKSMFKKYSEGLILGSACSEGELFQSILLGKSDEEIENIAKDYDYLEIQPIGNDDYLIRNEQVPNKEYIKEINRKIISLGEKLGKLVVATGDVHFMDPEDEIYRRILEAGQGFKDADMQAPLYLKTTEEMLEEFSYLGEEKAYEVVVTNTNKISEMCEQISPISPEKCPPHIDGCEQTIKDIAYGKAHELYGENLPKIVKDRLEKELDSIIKNGFSVMYIIAQKLVWKSNDDGYLVGSRGSVGSSVVAYMTGITEVNALPPHYRCPKCKYSDFNDYGSKNGFDLPDKVCPACGENMDKDGMDIPFETFLGFNGDKEPDIDLNFSGEYQAKAHKYTEVIFGKGTTFKAGTIGTIAEKTAFGYVKKYYEEKSQTITKAEIIRIAKGCTGIKRTTGQHPGGIIVVPKGREIFEFCPVQHPADDPDSDIITTHFDYHSIDQNLLKLDILGHDDPTVIRMLQDITGINPHTIPLDDKETMSLFSSTTALGVTPEQINSKVGTFGIPEFGTKFVRGMLVDTLPKTFSDLLCISGLSHGTDVWLGNAKDLIDTGVITSISDAVCCRDDIMVYLIKMNLPPNTAFKIMELVRKGQALKNPEKWAEYEALMRENDVPEWYIDSCKKIKYMFPKAHAAAYVMMAFRIAWFKVHIPKAYYAAYFSIRAKAFDAEFMIFGKDRVKEKMAEILAQGNDAAPKDKDMYDDLEIVLEMYERGFKFLPIDLYKSDATKFKVEEEGLRPPLNSIAGMGSVAAESIYAAVHEIEPISSVDNLKKRAKIGNSATDLLRKFGCLNGMQESDQVSFFDMIS</sequence>
<keyword evidence="5 11" id="KW-0235">DNA replication</keyword>
<dbReference type="SMART" id="SM00479">
    <property type="entry name" value="EXOIII"/>
    <property type="match status" value="1"/>
</dbReference>
<dbReference type="InterPro" id="IPR013520">
    <property type="entry name" value="Ribonucl_H"/>
</dbReference>
<dbReference type="Gene3D" id="2.40.50.140">
    <property type="entry name" value="Nucleic acid-binding proteins"/>
    <property type="match status" value="1"/>
</dbReference>
<dbReference type="Gene3D" id="3.30.420.10">
    <property type="entry name" value="Ribonuclease H-like superfamily/Ribonuclease H"/>
    <property type="match status" value="1"/>
</dbReference>
<dbReference type="InterPro" id="IPR004805">
    <property type="entry name" value="DnaE2/DnaE/PolC"/>
</dbReference>
<evidence type="ECO:0000256" key="1">
    <source>
        <dbReference type="ARBA" id="ARBA00003452"/>
    </source>
</evidence>
<gene>
    <name evidence="11" type="primary">polC</name>
    <name evidence="15" type="ORF">AWN73_19685</name>
</gene>
<feature type="domain" description="Polymerase/histidinol phosphatase N-terminal" evidence="14">
    <location>
        <begin position="359"/>
        <end position="428"/>
    </location>
</feature>
<name>A0A2S7F5R1_CLOBU</name>
<evidence type="ECO:0000256" key="2">
    <source>
        <dbReference type="ARBA" id="ARBA00022490"/>
    </source>
</evidence>
<dbReference type="EC" id="2.7.7.7" evidence="11"/>
<evidence type="ECO:0000256" key="6">
    <source>
        <dbReference type="ARBA" id="ARBA00022722"/>
    </source>
</evidence>
<dbReference type="Gene3D" id="1.10.150.870">
    <property type="match status" value="1"/>
</dbReference>
<evidence type="ECO:0000256" key="5">
    <source>
        <dbReference type="ARBA" id="ARBA00022705"/>
    </source>
</evidence>
<keyword evidence="4 11" id="KW-0548">Nucleotidyltransferase</keyword>
<dbReference type="Gene3D" id="3.20.20.140">
    <property type="entry name" value="Metal-dependent hydrolases"/>
    <property type="match status" value="2"/>
</dbReference>
<dbReference type="Gene3D" id="3.30.1900.20">
    <property type="match status" value="2"/>
</dbReference>
<comment type="similarity">
    <text evidence="11">Belongs to the DNA polymerase type-C family. PolC subfamily.</text>
</comment>
<evidence type="ECO:0000259" key="14">
    <source>
        <dbReference type="SMART" id="SM00481"/>
    </source>
</evidence>
<feature type="region of interest" description="Disordered" evidence="12">
    <location>
        <begin position="184"/>
        <end position="232"/>
    </location>
</feature>
<evidence type="ECO:0000259" key="13">
    <source>
        <dbReference type="SMART" id="SM00479"/>
    </source>
</evidence>
<evidence type="ECO:0000313" key="16">
    <source>
        <dbReference type="Proteomes" id="UP000238081"/>
    </source>
</evidence>
<protein>
    <recommendedName>
        <fullName evidence="11">DNA polymerase III PolC-type</fullName>
        <shortName evidence="11">PolIII</shortName>
        <ecNumber evidence="11">2.7.7.7</ecNumber>
    </recommendedName>
</protein>
<dbReference type="InterPro" id="IPR006054">
    <property type="entry name" value="DnaQ"/>
</dbReference>
<dbReference type="HAMAP" id="MF_00356">
    <property type="entry name" value="DNApol_PolC"/>
    <property type="match status" value="1"/>
</dbReference>
<keyword evidence="2 11" id="KW-0963">Cytoplasm</keyword>
<keyword evidence="7 11" id="KW-0378">Hydrolase</keyword>
<evidence type="ECO:0000256" key="3">
    <source>
        <dbReference type="ARBA" id="ARBA00022679"/>
    </source>
</evidence>
<dbReference type="CDD" id="cd06127">
    <property type="entry name" value="DEDDh"/>
    <property type="match status" value="1"/>
</dbReference>
<comment type="subcellular location">
    <subcellularLocation>
        <location evidence="11">Cytoplasm</location>
    </subcellularLocation>
</comment>
<dbReference type="Pfam" id="PF07733">
    <property type="entry name" value="DNA_pol3_alpha"/>
    <property type="match status" value="2"/>
</dbReference>
<proteinExistence type="inferred from homology"/>
<dbReference type="Pfam" id="PF14480">
    <property type="entry name" value="DNA_pol3_a_NI"/>
    <property type="match status" value="1"/>
</dbReference>
<dbReference type="GO" id="GO:0003677">
    <property type="term" value="F:DNA binding"/>
    <property type="evidence" value="ECO:0007669"/>
    <property type="project" value="UniProtKB-UniRule"/>
</dbReference>
<dbReference type="Proteomes" id="UP000238081">
    <property type="component" value="Unassembled WGS sequence"/>
</dbReference>
<dbReference type="GO" id="GO:0003887">
    <property type="term" value="F:DNA-directed DNA polymerase activity"/>
    <property type="evidence" value="ECO:0007669"/>
    <property type="project" value="UniProtKB-UniRule"/>
</dbReference>
<dbReference type="Pfam" id="PF17657">
    <property type="entry name" value="DNA_pol3_finger"/>
    <property type="match status" value="1"/>
</dbReference>
<dbReference type="Pfam" id="PF02811">
    <property type="entry name" value="PHP"/>
    <property type="match status" value="1"/>
</dbReference>
<dbReference type="NCBIfam" id="TIGR00573">
    <property type="entry name" value="dnaq"/>
    <property type="match status" value="1"/>
</dbReference>
<dbReference type="PANTHER" id="PTHR32294">
    <property type="entry name" value="DNA POLYMERASE III SUBUNIT ALPHA"/>
    <property type="match status" value="1"/>
</dbReference>
<dbReference type="InterPro" id="IPR040982">
    <property type="entry name" value="DNA_pol3_finger"/>
</dbReference>
<dbReference type="InterPro" id="IPR012340">
    <property type="entry name" value="NA-bd_OB-fold"/>
</dbReference>
<dbReference type="InterPro" id="IPR028112">
    <property type="entry name" value="DNA_PolC-type_N_I"/>
</dbReference>
<dbReference type="InterPro" id="IPR003141">
    <property type="entry name" value="Pol/His_phosphatase_N"/>
</dbReference>
<comment type="caution">
    <text evidence="15">The sequence shown here is derived from an EMBL/GenBank/DDBJ whole genome shotgun (WGS) entry which is preliminary data.</text>
</comment>
<reference evidence="15 16" key="1">
    <citation type="submission" date="2016-01" db="EMBL/GenBank/DDBJ databases">
        <title>Characterization of the Clostridium difficile lineages that are prevalent in Hong Kong and China.</title>
        <authorList>
            <person name="Kwok J.S.-L."/>
            <person name="Lam W.-Y."/>
            <person name="Ip M."/>
            <person name="Chan T.-F."/>
            <person name="Hawkey P.M."/>
            <person name="Tsui S.K.-W."/>
        </authorList>
    </citation>
    <scope>NUCLEOTIDE SEQUENCE [LARGE SCALE GENOMIC DNA]</scope>
    <source>
        <strain evidence="15 16">300064</strain>
    </source>
</reference>
<evidence type="ECO:0000256" key="7">
    <source>
        <dbReference type="ARBA" id="ARBA00022801"/>
    </source>
</evidence>
<dbReference type="Gene3D" id="1.10.150.700">
    <property type="entry name" value="PolC, middle finger domain"/>
    <property type="match status" value="1"/>
</dbReference>
<accession>A0A2S7F5R1</accession>
<dbReference type="InterPro" id="IPR029460">
    <property type="entry name" value="DNAPol_HHH"/>
</dbReference>
<dbReference type="SMART" id="SM00481">
    <property type="entry name" value="POLIIIAc"/>
    <property type="match status" value="1"/>
</dbReference>
<keyword evidence="6 11" id="KW-0540">Nuclease</keyword>
<dbReference type="NCBIfam" id="NF001688">
    <property type="entry name" value="PRK00448.1"/>
    <property type="match status" value="1"/>
</dbReference>
<dbReference type="InterPro" id="IPR036397">
    <property type="entry name" value="RNaseH_sf"/>
</dbReference>
<comment type="function">
    <text evidence="1 11">Required for replicative DNA synthesis. This DNA polymerase also exhibits 3' to 5' exonuclease activity.</text>
</comment>
<dbReference type="EMBL" id="LRDH01000158">
    <property type="protein sequence ID" value="PPV12160.1"/>
    <property type="molecule type" value="Genomic_DNA"/>
</dbReference>
<evidence type="ECO:0000313" key="15">
    <source>
        <dbReference type="EMBL" id="PPV12160.1"/>
    </source>
</evidence>
<comment type="catalytic activity">
    <reaction evidence="10 11">
        <text>DNA(n) + a 2'-deoxyribonucleoside 5'-triphosphate = DNA(n+1) + diphosphate</text>
        <dbReference type="Rhea" id="RHEA:22508"/>
        <dbReference type="Rhea" id="RHEA-COMP:17339"/>
        <dbReference type="Rhea" id="RHEA-COMP:17340"/>
        <dbReference type="ChEBI" id="CHEBI:33019"/>
        <dbReference type="ChEBI" id="CHEBI:61560"/>
        <dbReference type="ChEBI" id="CHEBI:173112"/>
        <dbReference type="EC" id="2.7.7.7"/>
    </reaction>
</comment>
<evidence type="ECO:0000256" key="12">
    <source>
        <dbReference type="SAM" id="MobiDB-lite"/>
    </source>
</evidence>
<dbReference type="InterPro" id="IPR044923">
    <property type="entry name" value="PolC_middle_finger_sf"/>
</dbReference>
<feature type="compositionally biased region" description="Basic and acidic residues" evidence="12">
    <location>
        <begin position="193"/>
        <end position="202"/>
    </location>
</feature>
<evidence type="ECO:0000256" key="10">
    <source>
        <dbReference type="ARBA" id="ARBA00049244"/>
    </source>
</evidence>
<dbReference type="CDD" id="cd07435">
    <property type="entry name" value="PHP_PolIIIA_POLC"/>
    <property type="match status" value="1"/>
</dbReference>
<evidence type="ECO:0000256" key="11">
    <source>
        <dbReference type="HAMAP-Rule" id="MF_00356"/>
    </source>
</evidence>
<feature type="domain" description="Exonuclease" evidence="13">
    <location>
        <begin position="445"/>
        <end position="610"/>
    </location>
</feature>
<dbReference type="InterPro" id="IPR004013">
    <property type="entry name" value="PHP_dom"/>
</dbReference>